<dbReference type="NCBIfam" id="TIGR01621">
    <property type="entry name" value="RluA-like"/>
    <property type="match status" value="1"/>
</dbReference>
<dbReference type="Proteomes" id="UP000263418">
    <property type="component" value="Chromosome 1"/>
</dbReference>
<dbReference type="InterPro" id="IPR050188">
    <property type="entry name" value="RluA_PseudoU_synthase"/>
</dbReference>
<dbReference type="InterPro" id="IPR006145">
    <property type="entry name" value="PsdUridine_synth_RsuA/RluA"/>
</dbReference>
<feature type="domain" description="Pseudouridine synthase RsuA/RluA-like" evidence="2">
    <location>
        <begin position="41"/>
        <end position="184"/>
    </location>
</feature>
<dbReference type="EMBL" id="CP019290">
    <property type="protein sequence ID" value="AXX60119.1"/>
    <property type="molecule type" value="Genomic_DNA"/>
</dbReference>
<dbReference type="CDD" id="cd02869">
    <property type="entry name" value="PseudoU_synth_RluA_like"/>
    <property type="match status" value="1"/>
</dbReference>
<dbReference type="SUPFAM" id="SSF55120">
    <property type="entry name" value="Pseudouridine synthase"/>
    <property type="match status" value="1"/>
</dbReference>
<dbReference type="InterPro" id="IPR020103">
    <property type="entry name" value="PsdUridine_synth_cat_dom_sf"/>
</dbReference>
<dbReference type="GO" id="GO:0140098">
    <property type="term" value="F:catalytic activity, acting on RNA"/>
    <property type="evidence" value="ECO:0007669"/>
    <property type="project" value="UniProtKB-ARBA"/>
</dbReference>
<reference evidence="3 4" key="1">
    <citation type="submission" date="2017-01" db="EMBL/GenBank/DDBJ databases">
        <title>Complete Genome Sequence of Vibrio vulnificus FORC_053.</title>
        <authorList>
            <consortium name="Food-borne Pathogen Omics Research Center"/>
            <person name="Chung H.Y."/>
            <person name="Na E.J."/>
            <person name="Song J.S."/>
            <person name="Kim H."/>
            <person name="Lee J.-H."/>
            <person name="Ryu S."/>
            <person name="Choi S.H."/>
        </authorList>
    </citation>
    <scope>NUCLEOTIDE SEQUENCE [LARGE SCALE GENOMIC DNA]</scope>
    <source>
        <strain evidence="3 4">FORC_053</strain>
    </source>
</reference>
<dbReference type="GO" id="GO:0003723">
    <property type="term" value="F:RNA binding"/>
    <property type="evidence" value="ECO:0007669"/>
    <property type="project" value="InterPro"/>
</dbReference>
<evidence type="ECO:0000256" key="1">
    <source>
        <dbReference type="ARBA" id="ARBA00010876"/>
    </source>
</evidence>
<dbReference type="GO" id="GO:0000455">
    <property type="term" value="P:enzyme-directed rRNA pseudouridine synthesis"/>
    <property type="evidence" value="ECO:0007669"/>
    <property type="project" value="TreeGrafter"/>
</dbReference>
<comment type="similarity">
    <text evidence="1">Belongs to the pseudouridine synthase RluA family.</text>
</comment>
<protein>
    <submittedName>
        <fullName evidence="3">Ribosomal large subunit pseudouridine synthase D</fullName>
    </submittedName>
</protein>
<organism evidence="3 4">
    <name type="scientific">Vibrio vulnificus</name>
    <dbReference type="NCBI Taxonomy" id="672"/>
    <lineage>
        <taxon>Bacteria</taxon>
        <taxon>Pseudomonadati</taxon>
        <taxon>Pseudomonadota</taxon>
        <taxon>Gammaproteobacteria</taxon>
        <taxon>Vibrionales</taxon>
        <taxon>Vibrionaceae</taxon>
        <taxon>Vibrio</taxon>
    </lineage>
</organism>
<evidence type="ECO:0000259" key="2">
    <source>
        <dbReference type="Pfam" id="PF00849"/>
    </source>
</evidence>
<dbReference type="AlphaFoldDB" id="A0AAN1PND5"/>
<dbReference type="Pfam" id="PF00849">
    <property type="entry name" value="PseudoU_synth_2"/>
    <property type="match status" value="1"/>
</dbReference>
<dbReference type="InterPro" id="IPR006508">
    <property type="entry name" value="PsdUridine_synth_RluA-like"/>
</dbReference>
<dbReference type="PANTHER" id="PTHR21600">
    <property type="entry name" value="MITOCHONDRIAL RNA PSEUDOURIDINE SYNTHASE"/>
    <property type="match status" value="1"/>
</dbReference>
<proteinExistence type="inferred from homology"/>
<dbReference type="PANTHER" id="PTHR21600:SF87">
    <property type="entry name" value="RNA PSEUDOURIDYLATE SYNTHASE DOMAIN-CONTAINING PROTEIN 1"/>
    <property type="match status" value="1"/>
</dbReference>
<name>A0AAN1PND5_VIBVL</name>
<sequence length="262" mass="29367">MAGIHGDKGYTSPLFLKPAIDASLGLNAFYAMFDILFTHPDFLIINKYPHVSVHKDDGDTMLLQEVAKVSGDEQLYLIHRLDKMTSGILLLGRNSTAASALSQRFAQREVEKFYLAIGAKKPKKKQGTVIGDMERSRRASWKLVNSKQNPAITQFFSLAGEPGERAFLCKPYTGKTHQIRVALKSVGSSIIGDPIYNAGSDSDRGYLHAFCLGFQYQGEQYHFVCDPRNQPALGEKWNSEALNQAIEQWLTPWQLNWPTINK</sequence>
<evidence type="ECO:0000313" key="4">
    <source>
        <dbReference type="Proteomes" id="UP000263418"/>
    </source>
</evidence>
<evidence type="ECO:0000313" key="3">
    <source>
        <dbReference type="EMBL" id="AXX60119.1"/>
    </source>
</evidence>
<gene>
    <name evidence="3" type="ORF">FORC53_1780</name>
</gene>
<dbReference type="Gene3D" id="3.30.2350.10">
    <property type="entry name" value="Pseudouridine synthase"/>
    <property type="match status" value="1"/>
</dbReference>
<dbReference type="InterPro" id="IPR006224">
    <property type="entry name" value="PsdUridine_synth_RluA-like_CS"/>
</dbReference>
<accession>A0AAN1PND5</accession>
<dbReference type="PROSITE" id="PS01129">
    <property type="entry name" value="PSI_RLU"/>
    <property type="match status" value="1"/>
</dbReference>
<dbReference type="GO" id="GO:0009982">
    <property type="term" value="F:pseudouridine synthase activity"/>
    <property type="evidence" value="ECO:0007669"/>
    <property type="project" value="InterPro"/>
</dbReference>